<evidence type="ECO:0000256" key="1">
    <source>
        <dbReference type="SAM" id="MobiDB-lite"/>
    </source>
</evidence>
<reference evidence="3" key="1">
    <citation type="submission" date="2023-07" db="EMBL/GenBank/DDBJ databases">
        <title>30 novel species of actinomycetes from the DSMZ collection.</title>
        <authorList>
            <person name="Nouioui I."/>
        </authorList>
    </citation>
    <scope>NUCLEOTIDE SEQUENCE [LARGE SCALE GENOMIC DNA]</scope>
    <source>
        <strain evidence="3">DSM 44918</strain>
    </source>
</reference>
<keyword evidence="3" id="KW-1185">Reference proteome</keyword>
<sequence>MSDRLEWAEADSPAELLYPGTDIDGATVSPGEMAVAVWTGSNGIALYGPQKQLADRLGQLAHAVRCAPPAGEREACIDRALDPQSPRTEAADSDAYLTARETKCGFTSTVVMDPRQATCSECIEIWNSDPAVTDESRVRLTHPLPMPAPSEPRDAAD</sequence>
<evidence type="ECO:0000313" key="2">
    <source>
        <dbReference type="EMBL" id="MDT0318536.1"/>
    </source>
</evidence>
<comment type="caution">
    <text evidence="2">The sequence shown here is derived from an EMBL/GenBank/DDBJ whole genome shotgun (WGS) entry which is preliminary data.</text>
</comment>
<protein>
    <submittedName>
        <fullName evidence="2">Uncharacterized protein</fullName>
    </submittedName>
</protein>
<evidence type="ECO:0000313" key="3">
    <source>
        <dbReference type="Proteomes" id="UP001183420"/>
    </source>
</evidence>
<dbReference type="Proteomes" id="UP001183420">
    <property type="component" value="Unassembled WGS sequence"/>
</dbReference>
<feature type="region of interest" description="Disordered" evidence="1">
    <location>
        <begin position="133"/>
        <end position="157"/>
    </location>
</feature>
<proteinExistence type="predicted"/>
<gene>
    <name evidence="2" type="ORF">RNC47_09335</name>
</gene>
<organism evidence="2 3">
    <name type="scientific">Streptomyces millisiae</name>
    <dbReference type="NCBI Taxonomy" id="3075542"/>
    <lineage>
        <taxon>Bacteria</taxon>
        <taxon>Bacillati</taxon>
        <taxon>Actinomycetota</taxon>
        <taxon>Actinomycetes</taxon>
        <taxon>Kitasatosporales</taxon>
        <taxon>Streptomycetaceae</taxon>
        <taxon>Streptomyces</taxon>
    </lineage>
</organism>
<name>A0ABU2LLR5_9ACTN</name>
<dbReference type="EMBL" id="JAVREM010000007">
    <property type="protein sequence ID" value="MDT0318536.1"/>
    <property type="molecule type" value="Genomic_DNA"/>
</dbReference>
<dbReference type="RefSeq" id="WP_311597281.1">
    <property type="nucleotide sequence ID" value="NZ_JAVREM010000007.1"/>
</dbReference>
<accession>A0ABU2LLR5</accession>